<evidence type="ECO:0000313" key="2">
    <source>
        <dbReference type="Proteomes" id="UP000054925"/>
    </source>
</evidence>
<dbReference type="EMBL" id="FCOL02000049">
    <property type="protein sequence ID" value="SAL79292.1"/>
    <property type="molecule type" value="Genomic_DNA"/>
</dbReference>
<reference evidence="1" key="1">
    <citation type="submission" date="2016-01" db="EMBL/GenBank/DDBJ databases">
        <authorList>
            <person name="Peeters C."/>
        </authorList>
    </citation>
    <scope>NUCLEOTIDE SEQUENCE [LARGE SCALE GENOMIC DNA]</scope>
    <source>
        <strain evidence="1">LMG 22937</strain>
    </source>
</reference>
<comment type="caution">
    <text evidence="1">The sequence shown here is derived from an EMBL/GenBank/DDBJ whole genome shotgun (WGS) entry which is preliminary data.</text>
</comment>
<dbReference type="Proteomes" id="UP000054925">
    <property type="component" value="Unassembled WGS sequence"/>
</dbReference>
<dbReference type="InterPro" id="IPR019660">
    <property type="entry name" value="Put_sensory_transdc_reg_YbjN"/>
</dbReference>
<sequence length="177" mass="19793">MKRLESGDFLKKIWNEDDISLDALAAHIADSGVVHDANAARIILHTESGLAYQVTADENKKFIRFTTYFPVALHASGEQKHELEHSLNSQVFMASFWIDDDNDLVVDYPLPFGYGLIAGNFMAVLHRFASMLDFVVREKNDEGLILLGPNAAQTRDEEEIDPDDRSVQITESAGLLN</sequence>
<evidence type="ECO:0008006" key="3">
    <source>
        <dbReference type="Google" id="ProtNLM"/>
    </source>
</evidence>
<dbReference type="RefSeq" id="WP_235025334.1">
    <property type="nucleotide sequence ID" value="NZ_FCOL02000049.1"/>
</dbReference>
<gene>
    <name evidence="1" type="ORF">AWB67_05419</name>
</gene>
<dbReference type="Pfam" id="PF10722">
    <property type="entry name" value="YbjN"/>
    <property type="match status" value="1"/>
</dbReference>
<evidence type="ECO:0000313" key="1">
    <source>
        <dbReference type="EMBL" id="SAL79292.1"/>
    </source>
</evidence>
<keyword evidence="2" id="KW-1185">Reference proteome</keyword>
<accession>A0A158KDU1</accession>
<protein>
    <recommendedName>
        <fullName evidence="3">Bacterial sensory transduction regulator</fullName>
    </recommendedName>
</protein>
<dbReference type="AlphaFoldDB" id="A0A158KDU1"/>
<organism evidence="1 2">
    <name type="scientific">Caballeronia terrestris</name>
    <dbReference type="NCBI Taxonomy" id="1226301"/>
    <lineage>
        <taxon>Bacteria</taxon>
        <taxon>Pseudomonadati</taxon>
        <taxon>Pseudomonadota</taxon>
        <taxon>Betaproteobacteria</taxon>
        <taxon>Burkholderiales</taxon>
        <taxon>Burkholderiaceae</taxon>
        <taxon>Caballeronia</taxon>
    </lineage>
</organism>
<proteinExistence type="predicted"/>
<name>A0A158KDU1_9BURK</name>